<dbReference type="GO" id="GO:0006631">
    <property type="term" value="P:fatty acid metabolic process"/>
    <property type="evidence" value="ECO:0007669"/>
    <property type="project" value="InterPro"/>
</dbReference>
<protein>
    <submittedName>
        <fullName evidence="1">Myosin-cross-reactive antigen</fullName>
    </submittedName>
</protein>
<comment type="caution">
    <text evidence="1">The sequence shown here is derived from an EMBL/GenBank/DDBJ whole genome shotgun (WGS) entry which is preliminary data.</text>
</comment>
<dbReference type="AlphaFoldDB" id="A0A2P7Q0K1"/>
<evidence type="ECO:0000313" key="2">
    <source>
        <dbReference type="Proteomes" id="UP000241434"/>
    </source>
</evidence>
<accession>A0A2P7Q0K1</accession>
<organism evidence="1 2">
    <name type="scientific">Peptostreptococcus russellii</name>
    <dbReference type="NCBI Taxonomy" id="215200"/>
    <lineage>
        <taxon>Bacteria</taxon>
        <taxon>Bacillati</taxon>
        <taxon>Bacillota</taxon>
        <taxon>Clostridia</taxon>
        <taxon>Peptostreptococcales</taxon>
        <taxon>Peptostreptococcaceae</taxon>
        <taxon>Peptostreptococcus</taxon>
    </lineage>
</organism>
<name>A0A2P7Q0K1_9FIRM</name>
<dbReference type="RefSeq" id="WP_106776208.1">
    <property type="nucleotide sequence ID" value="NZ_JYGE01000003.1"/>
</dbReference>
<dbReference type="PANTHER" id="PTHR37417:SF3">
    <property type="entry name" value="MYOSIN-CROSSREACTIVE PROTEIN"/>
    <property type="match status" value="1"/>
</dbReference>
<dbReference type="Proteomes" id="UP000241434">
    <property type="component" value="Unassembled WGS sequence"/>
</dbReference>
<evidence type="ECO:0000313" key="1">
    <source>
        <dbReference type="EMBL" id="PSJ31486.1"/>
    </source>
</evidence>
<dbReference type="SUPFAM" id="SSF51905">
    <property type="entry name" value="FAD/NAD(P)-binding domain"/>
    <property type="match status" value="1"/>
</dbReference>
<dbReference type="EMBL" id="JYGE01000003">
    <property type="protein sequence ID" value="PSJ31486.1"/>
    <property type="molecule type" value="Genomic_DNA"/>
</dbReference>
<sequence>MKLKTFDDRLTLTNGSYHALVNTRKPKGIEDKSAYLVGTGIASLAAGCFLIRDAHMDGSKITFLEQLELPGGSLDGEVLANVGYVARGGREMGQHFECLWSLFSSLQSVEDPNMSVLDHLYYTNYDDPNHSNCRITKNRGERHDNGKFNLGQKLATELASFVSMSDEELENKSIEEFFSEDLLNTDFWTFWRTMFAFENWHSALEMKLYMNRFIHHVAGLPDLSALQFTRHDQFTSMVTPMVNYLKEHGAKFEYGVTVDNVEFTISDNKKVANRIHALDKNGKEISIDLTENDLVFVTNGSITEGSGYGDDNNPAPFKKEPQGCWELWRNIAAQCDEFGHPDVFCTDTEKTNWESCTVTCHDERVPKYIEKIIKRSPYGGKTATGGIVSAVDSSWLMSWTINRQEQYYGQPEKDIVVWVYGLFTDVPGDYIKKPLRDCTGKEITKEWLYHIGVPENEIEELANSCTAIPVMMPFITAQFMPRAAGDRPYVVPKNAVNFAFLGQFAETLDDPGRDTVFTIEYSGRTAMEAVYVLTGVEKGVPEVYASRYDIRYLLNGAHSLLDGEKPDIPMSPLAKRKIKKQLAGTDIEKLLKEFNII</sequence>
<dbReference type="InterPro" id="IPR036188">
    <property type="entry name" value="FAD/NAD-bd_sf"/>
</dbReference>
<reference evidence="1" key="1">
    <citation type="thesis" date="2015" institute="Rutgers" country="The State University of New Jersey, 14 College Farm Rd., New Brunswick, NJ, USA">
        <title>Ammonia toxicity in bacteria and its implications for treatment of and resource recovery from highly nitrogenous organic wastes.</title>
        <authorList>
            <person name="Luther A.K."/>
        </authorList>
    </citation>
    <scope>NUCLEOTIDE SEQUENCE</scope>
    <source>
        <strain evidence="1">RT-10B</strain>
    </source>
</reference>
<proteinExistence type="predicted"/>
<dbReference type="PANTHER" id="PTHR37417">
    <property type="entry name" value="67 KDA MYOSIN-CROSS-REACTIVE ANTIGEN FAMILY PROTEIN (AFU_ORTHOLOGUE AFUA_5G09970)"/>
    <property type="match status" value="1"/>
</dbReference>
<dbReference type="OrthoDB" id="4540221at2"/>
<gene>
    <name evidence="1" type="ORF">UF10_02250</name>
</gene>
<dbReference type="Gene3D" id="3.30.9.80">
    <property type="match status" value="1"/>
</dbReference>
<dbReference type="InterPro" id="IPR010354">
    <property type="entry name" value="Oleate_hydratase"/>
</dbReference>
<dbReference type="GO" id="GO:0071949">
    <property type="term" value="F:FAD binding"/>
    <property type="evidence" value="ECO:0007669"/>
    <property type="project" value="InterPro"/>
</dbReference>
<dbReference type="NCBIfam" id="NF010584">
    <property type="entry name" value="PRK13977.1"/>
    <property type="match status" value="1"/>
</dbReference>
<keyword evidence="2" id="KW-1185">Reference proteome</keyword>
<dbReference type="Gene3D" id="3.50.50.60">
    <property type="entry name" value="FAD/NAD(P)-binding domain"/>
    <property type="match status" value="2"/>
</dbReference>
<dbReference type="GO" id="GO:0050151">
    <property type="term" value="F:oleate hydratase activity"/>
    <property type="evidence" value="ECO:0007669"/>
    <property type="project" value="InterPro"/>
</dbReference>
<dbReference type="Pfam" id="PF06100">
    <property type="entry name" value="MCRA"/>
    <property type="match status" value="1"/>
</dbReference>